<dbReference type="AlphaFoldDB" id="A0A078MIQ9"/>
<dbReference type="Pfam" id="PF04471">
    <property type="entry name" value="Mrr_cat"/>
    <property type="match status" value="1"/>
</dbReference>
<dbReference type="InterPro" id="IPR011335">
    <property type="entry name" value="Restrct_endonuc-II-like"/>
</dbReference>
<gene>
    <name evidence="3" type="ORF">BN1050_02392</name>
</gene>
<keyword evidence="1" id="KW-1133">Transmembrane helix</keyword>
<dbReference type="PANTHER" id="PTHR30015">
    <property type="entry name" value="MRR RESTRICTION SYSTEM PROTEIN"/>
    <property type="match status" value="1"/>
</dbReference>
<dbReference type="PANTHER" id="PTHR30015:SF6">
    <property type="entry name" value="SLL1429 PROTEIN"/>
    <property type="match status" value="1"/>
</dbReference>
<dbReference type="PATRIC" id="fig|1461583.4.peg.2307"/>
<evidence type="ECO:0000256" key="1">
    <source>
        <dbReference type="SAM" id="Phobius"/>
    </source>
</evidence>
<dbReference type="SUPFAM" id="SSF52980">
    <property type="entry name" value="Restriction endonuclease-like"/>
    <property type="match status" value="1"/>
</dbReference>
<dbReference type="GO" id="GO:0015666">
    <property type="term" value="F:restriction endodeoxyribonuclease activity"/>
    <property type="evidence" value="ECO:0007669"/>
    <property type="project" value="TreeGrafter"/>
</dbReference>
<dbReference type="EMBL" id="LN483077">
    <property type="protein sequence ID" value="CEA05302.1"/>
    <property type="molecule type" value="Genomic_DNA"/>
</dbReference>
<evidence type="ECO:0000259" key="2">
    <source>
        <dbReference type="Pfam" id="PF04471"/>
    </source>
</evidence>
<feature type="transmembrane region" description="Helical" evidence="1">
    <location>
        <begin position="32"/>
        <end position="53"/>
    </location>
</feature>
<organism evidence="3">
    <name type="scientific">Metalysinibacillus saudimassiliensis</name>
    <dbReference type="NCBI Taxonomy" id="1461583"/>
    <lineage>
        <taxon>Bacteria</taxon>
        <taxon>Bacillati</taxon>
        <taxon>Bacillota</taxon>
        <taxon>Bacilli</taxon>
        <taxon>Bacillales</taxon>
        <taxon>Caryophanaceae</taxon>
        <taxon>Metalysinibacillus</taxon>
    </lineage>
</organism>
<proteinExistence type="predicted"/>
<protein>
    <submittedName>
        <fullName evidence="3">Restriction endonuclease</fullName>
    </submittedName>
</protein>
<accession>A0A078MIQ9</accession>
<reference evidence="3" key="1">
    <citation type="submission" date="2014-07" db="EMBL/GenBank/DDBJ databases">
        <authorList>
            <person name="Urmite Genomes Urmite Genomes"/>
        </authorList>
    </citation>
    <scope>NUCLEOTIDE SEQUENCE</scope>
    <source>
        <strain evidence="3">13S34_air</strain>
    </source>
</reference>
<sequence length="176" mass="19626">MARRKKTSTTATLAQGASLVVAGIVLWQTGDFIQGLVAFFGVFIGLALALLLWRMLTPSKRRSLSEIDAMTGREFEEFLGEMFKRHGYKTKVTSASGDYGADLILHKDGQKIVVQAKRYKNNVGIRAVQEIIPAVAYYKADVAWVVTNSYLTKQAQNLADSNDVVIIDREQLIKWL</sequence>
<keyword evidence="1" id="KW-0812">Transmembrane</keyword>
<dbReference type="InterPro" id="IPR011856">
    <property type="entry name" value="tRNA_endonuc-like_dom_sf"/>
</dbReference>
<dbReference type="GO" id="GO:0003677">
    <property type="term" value="F:DNA binding"/>
    <property type="evidence" value="ECO:0007669"/>
    <property type="project" value="InterPro"/>
</dbReference>
<dbReference type="InterPro" id="IPR007560">
    <property type="entry name" value="Restrct_endonuc_IV_Mrr"/>
</dbReference>
<keyword evidence="3" id="KW-0255">Endonuclease</keyword>
<dbReference type="GO" id="GO:0009307">
    <property type="term" value="P:DNA restriction-modification system"/>
    <property type="evidence" value="ECO:0007669"/>
    <property type="project" value="InterPro"/>
</dbReference>
<dbReference type="InterPro" id="IPR052906">
    <property type="entry name" value="Type_IV_Methyl-Rstrct_Enzyme"/>
</dbReference>
<keyword evidence="1" id="KW-0472">Membrane</keyword>
<keyword evidence="3" id="KW-0378">Hydrolase</keyword>
<dbReference type="HOGENOM" id="CLU_101688_2_1_9"/>
<keyword evidence="3" id="KW-0540">Nuclease</keyword>
<dbReference type="Gene3D" id="3.40.1350.10">
    <property type="match status" value="1"/>
</dbReference>
<evidence type="ECO:0000313" key="3">
    <source>
        <dbReference type="EMBL" id="CEA05302.1"/>
    </source>
</evidence>
<name>A0A078MIQ9_9BACL</name>
<feature type="domain" description="Restriction endonuclease type IV Mrr" evidence="2">
    <location>
        <begin position="67"/>
        <end position="176"/>
    </location>
</feature>